<accession>A0ABN3K8R4</accession>
<organism evidence="3 4">
    <name type="scientific">Streptomyces macrosporus</name>
    <dbReference type="NCBI Taxonomy" id="44032"/>
    <lineage>
        <taxon>Bacteria</taxon>
        <taxon>Bacillati</taxon>
        <taxon>Actinomycetota</taxon>
        <taxon>Actinomycetes</taxon>
        <taxon>Kitasatosporales</taxon>
        <taxon>Streptomycetaceae</taxon>
        <taxon>Streptomyces</taxon>
    </lineage>
</organism>
<feature type="region of interest" description="Disordered" evidence="1">
    <location>
        <begin position="31"/>
        <end position="59"/>
    </location>
</feature>
<dbReference type="RefSeq" id="WP_344325382.1">
    <property type="nucleotide sequence ID" value="NZ_BAAASZ010000027.1"/>
</dbReference>
<dbReference type="PROSITE" id="PS51257">
    <property type="entry name" value="PROKAR_LIPOPROTEIN"/>
    <property type="match status" value="1"/>
</dbReference>
<dbReference type="EMBL" id="BAAASZ010000027">
    <property type="protein sequence ID" value="GAA2452766.1"/>
    <property type="molecule type" value="Genomic_DNA"/>
</dbReference>
<evidence type="ECO:0000313" key="3">
    <source>
        <dbReference type="EMBL" id="GAA2452766.1"/>
    </source>
</evidence>
<evidence type="ECO:0000256" key="2">
    <source>
        <dbReference type="SAM" id="SignalP"/>
    </source>
</evidence>
<keyword evidence="4" id="KW-1185">Reference proteome</keyword>
<feature type="signal peptide" evidence="2">
    <location>
        <begin position="1"/>
        <end position="22"/>
    </location>
</feature>
<feature type="compositionally biased region" description="Basic and acidic residues" evidence="1">
    <location>
        <begin position="102"/>
        <end position="112"/>
    </location>
</feature>
<proteinExistence type="predicted"/>
<keyword evidence="2" id="KW-0732">Signal</keyword>
<feature type="chain" id="PRO_5045980459" evidence="2">
    <location>
        <begin position="23"/>
        <end position="210"/>
    </location>
</feature>
<comment type="caution">
    <text evidence="3">The sequence shown here is derived from an EMBL/GenBank/DDBJ whole genome shotgun (WGS) entry which is preliminary data.</text>
</comment>
<dbReference type="Proteomes" id="UP001501638">
    <property type="component" value="Unassembled WGS sequence"/>
</dbReference>
<feature type="compositionally biased region" description="Acidic residues" evidence="1">
    <location>
        <begin position="120"/>
        <end position="135"/>
    </location>
</feature>
<keyword evidence="3" id="KW-0449">Lipoprotein</keyword>
<name>A0ABN3K8R4_9ACTN</name>
<sequence>MITARRTARTVATALAALAALALGGCGIRSTPVPVDAGPAPSRVSCTPPGPGEEGSADGTAPTAVFLVCSGEVVAVERAVPPEEGASGRDARLETARALLEELRREPSRAEDEAGFDSSVPDDLEVEGPAEGDPEEALRLSREPGGLPPFALAQIVCTFAGTAAGARDDSVVLGGPTEDGHGEGLMAYSCTRALRGSPEAAKTAGTPLPE</sequence>
<evidence type="ECO:0000313" key="4">
    <source>
        <dbReference type="Proteomes" id="UP001501638"/>
    </source>
</evidence>
<reference evidence="3 4" key="1">
    <citation type="journal article" date="2019" name="Int. J. Syst. Evol. Microbiol.">
        <title>The Global Catalogue of Microorganisms (GCM) 10K type strain sequencing project: providing services to taxonomists for standard genome sequencing and annotation.</title>
        <authorList>
            <consortium name="The Broad Institute Genomics Platform"/>
            <consortium name="The Broad Institute Genome Sequencing Center for Infectious Disease"/>
            <person name="Wu L."/>
            <person name="Ma J."/>
        </authorList>
    </citation>
    <scope>NUCLEOTIDE SEQUENCE [LARGE SCALE GENOMIC DNA]</scope>
    <source>
        <strain evidence="3 4">JCM 6305</strain>
    </source>
</reference>
<gene>
    <name evidence="3" type="ORF">GCM10010405_40640</name>
</gene>
<evidence type="ECO:0000256" key="1">
    <source>
        <dbReference type="SAM" id="MobiDB-lite"/>
    </source>
</evidence>
<feature type="region of interest" description="Disordered" evidence="1">
    <location>
        <begin position="102"/>
        <end position="144"/>
    </location>
</feature>
<protein>
    <submittedName>
        <fullName evidence="3">Lipoprotein</fullName>
    </submittedName>
</protein>